<reference evidence="1 2" key="1">
    <citation type="submission" date="2017-06" db="EMBL/GenBank/DDBJ databases">
        <authorList>
            <person name="Kim H.J."/>
            <person name="Triplett B.A."/>
        </authorList>
    </citation>
    <scope>NUCLEOTIDE SEQUENCE [LARGE SCALE GENOMIC DNA]</scope>
    <source>
        <strain evidence="1 2">DSM 29339</strain>
    </source>
</reference>
<evidence type="ECO:0000313" key="1">
    <source>
        <dbReference type="EMBL" id="SNT04319.1"/>
    </source>
</evidence>
<name>A0A239JET2_9RHOB</name>
<proteinExistence type="predicted"/>
<dbReference type="AlphaFoldDB" id="A0A239JET2"/>
<evidence type="ECO:0000313" key="2">
    <source>
        <dbReference type="Proteomes" id="UP000198426"/>
    </source>
</evidence>
<dbReference type="Proteomes" id="UP000198426">
    <property type="component" value="Unassembled WGS sequence"/>
</dbReference>
<keyword evidence="2" id="KW-1185">Reference proteome</keyword>
<accession>A0A239JET2</accession>
<dbReference type="RefSeq" id="WP_089233814.1">
    <property type="nucleotide sequence ID" value="NZ_FZOY01000005.1"/>
</dbReference>
<dbReference type="OrthoDB" id="7859832at2"/>
<dbReference type="EMBL" id="FZOY01000005">
    <property type="protein sequence ID" value="SNT04319.1"/>
    <property type="molecule type" value="Genomic_DNA"/>
</dbReference>
<gene>
    <name evidence="1" type="ORF">SAMN05421757_105242</name>
</gene>
<organism evidence="1 2">
    <name type="scientific">Tropicimonas sediminicola</name>
    <dbReference type="NCBI Taxonomy" id="1031541"/>
    <lineage>
        <taxon>Bacteria</taxon>
        <taxon>Pseudomonadati</taxon>
        <taxon>Pseudomonadota</taxon>
        <taxon>Alphaproteobacteria</taxon>
        <taxon>Rhodobacterales</taxon>
        <taxon>Roseobacteraceae</taxon>
        <taxon>Tropicimonas</taxon>
    </lineage>
</organism>
<protein>
    <submittedName>
        <fullName evidence="1">Uncharacterized protein</fullName>
    </submittedName>
</protein>
<sequence length="81" mass="8886">MSVWQSAALVTEAFPHWAKPATLDVAPGGGTVQLERRNAGGDWEGFEVFDTSGAYKIEVVNSPEMRITATADAQFRWTWNG</sequence>